<dbReference type="EMBL" id="CP148074">
    <property type="protein sequence ID" value="WXL25268.1"/>
    <property type="molecule type" value="Genomic_DNA"/>
</dbReference>
<proteinExistence type="predicted"/>
<evidence type="ECO:0000313" key="1">
    <source>
        <dbReference type="EMBL" id="WXL25268.1"/>
    </source>
</evidence>
<keyword evidence="2" id="KW-1185">Reference proteome</keyword>
<reference evidence="1 2" key="1">
    <citation type="submission" date="2024-03" db="EMBL/GenBank/DDBJ databases">
        <title>Complete genome of BD2.</title>
        <authorList>
            <person name="Cao G."/>
        </authorList>
    </citation>
    <scope>NUCLEOTIDE SEQUENCE [LARGE SCALE GENOMIC DNA]</scope>
    <source>
        <strain evidence="1 2">BD2</strain>
    </source>
</reference>
<organism evidence="1 2">
    <name type="scientific">Ectopseudomonas mendocina</name>
    <name type="common">Pseudomonas mendocina</name>
    <dbReference type="NCBI Taxonomy" id="300"/>
    <lineage>
        <taxon>Bacteria</taxon>
        <taxon>Pseudomonadati</taxon>
        <taxon>Pseudomonadota</taxon>
        <taxon>Gammaproteobacteria</taxon>
        <taxon>Pseudomonadales</taxon>
        <taxon>Pseudomonadaceae</taxon>
        <taxon>Ectopseudomonas</taxon>
    </lineage>
</organism>
<dbReference type="Proteomes" id="UP001476583">
    <property type="component" value="Chromosome"/>
</dbReference>
<protein>
    <submittedName>
        <fullName evidence="1">Uncharacterized protein</fullName>
    </submittedName>
</protein>
<sequence length="180" mass="19133">MGITDIGAYLTRTGTVISKPSIGTSATLKIASPAQAGASPSIEVSLSPQGQFLASGDLPGWIGERLEFLRSDPDQTSAMKWVESLATGQGGGLISNGPNSDGVNDVYWAATGEPVTPESKARVERISLQIQQATTAIYQNLRAEGKSAADIFASISQYMSTQPKDYLEINNWYRPTYATA</sequence>
<name>A0ABZ2REP7_ECTME</name>
<accession>A0ABZ2REP7</accession>
<evidence type="ECO:0000313" key="2">
    <source>
        <dbReference type="Proteomes" id="UP001476583"/>
    </source>
</evidence>
<gene>
    <name evidence="1" type="ORF">WG219_18495</name>
</gene>